<reference evidence="2" key="1">
    <citation type="submission" date="2022-11" db="UniProtKB">
        <authorList>
            <consortium name="WormBaseParasite"/>
        </authorList>
    </citation>
    <scope>IDENTIFICATION</scope>
</reference>
<accession>A0AC34G771</accession>
<dbReference type="Proteomes" id="UP000887579">
    <property type="component" value="Unplaced"/>
</dbReference>
<sequence>MTIRLNDLVLSLYECATATTEEEVRAKVKESFLSIGKKQPTLFLEASHAFLLENSRLNASNHAYVLSSIASVLDGSSTVISQIDEQRLLLTINLAIQEMLMSKEDDKEWAEAAKNVLIVLSKHDQLINHVLDGLLQKFPPGITSSPPKPIISTLAAIAQCNGKF</sequence>
<organism evidence="1 2">
    <name type="scientific">Panagrolaimus sp. ES5</name>
    <dbReference type="NCBI Taxonomy" id="591445"/>
    <lineage>
        <taxon>Eukaryota</taxon>
        <taxon>Metazoa</taxon>
        <taxon>Ecdysozoa</taxon>
        <taxon>Nematoda</taxon>
        <taxon>Chromadorea</taxon>
        <taxon>Rhabditida</taxon>
        <taxon>Tylenchina</taxon>
        <taxon>Panagrolaimomorpha</taxon>
        <taxon>Panagrolaimoidea</taxon>
        <taxon>Panagrolaimidae</taxon>
        <taxon>Panagrolaimus</taxon>
    </lineage>
</organism>
<name>A0AC34G771_9BILA</name>
<evidence type="ECO:0000313" key="2">
    <source>
        <dbReference type="WBParaSite" id="ES5_v2.g25546.t1"/>
    </source>
</evidence>
<protein>
    <submittedName>
        <fullName evidence="2">Uncharacterized protein</fullName>
    </submittedName>
</protein>
<proteinExistence type="predicted"/>
<dbReference type="WBParaSite" id="ES5_v2.g25546.t1">
    <property type="protein sequence ID" value="ES5_v2.g25546.t1"/>
    <property type="gene ID" value="ES5_v2.g25546"/>
</dbReference>
<evidence type="ECO:0000313" key="1">
    <source>
        <dbReference type="Proteomes" id="UP000887579"/>
    </source>
</evidence>